<accession>A0ABX1G9Q2</accession>
<dbReference type="EMBL" id="JAAWWK010000001">
    <property type="protein sequence ID" value="NKI15891.1"/>
    <property type="molecule type" value="Genomic_DNA"/>
</dbReference>
<keyword evidence="4" id="KW-1185">Reference proteome</keyword>
<sequence length="464" mass="50990">MTTAQEFTQTLSRVLASAIPGFEALVDCRQLTAGASQETYRIIYRGAEGETSIALRRGQATSTSDSSVGGISLEAEAKLFKLAKRYDIPSPTVLYELQPEDGLGAGFIMNWLEGETLGHRINRRPELADIRPKLAYRCGEILGQIHSIDWRKEKLDSFLEVVDTRAVIQKAWDQYLALNIPTPMIDFTARWLLENLPEHGRQTLVHSDFRNGNLMISPQGVEAVLDWELAHIGDPIQDLGWLTVNSWRFGNRELAVGGFGHLDDLLAGYSDATGIEVNPQDVVFWQVFGSFGWSVGTLGMAHTWRTGETPSLERPVIGRRSSEAQMDCVNLLIPGDFNLPEAPGLDAGTQLPMPAELLQGVMDFLKDEAAANLEGRSGFLAKVAANSLGIAQRELLIGPKLASEERQRLQALLGQDGDVDHLRGELSKRLRADMPLDSPSLADHLRQTVAGQLAIDQPGYSALQ</sequence>
<dbReference type="InterPro" id="IPR041726">
    <property type="entry name" value="ACAD10_11_N"/>
</dbReference>
<dbReference type="PANTHER" id="PTHR21310">
    <property type="entry name" value="AMINOGLYCOSIDE PHOSPHOTRANSFERASE-RELATED-RELATED"/>
    <property type="match status" value="1"/>
</dbReference>
<dbReference type="InterPro" id="IPR051678">
    <property type="entry name" value="AGP_Transferase"/>
</dbReference>
<dbReference type="RefSeq" id="WP_168448448.1">
    <property type="nucleotide sequence ID" value="NZ_JAAWWK010000001.1"/>
</dbReference>
<organism evidence="3 4">
    <name type="scientific">Spongiibacter thalassae</name>
    <dbReference type="NCBI Taxonomy" id="2721624"/>
    <lineage>
        <taxon>Bacteria</taxon>
        <taxon>Pseudomonadati</taxon>
        <taxon>Pseudomonadota</taxon>
        <taxon>Gammaproteobacteria</taxon>
        <taxon>Cellvibrionales</taxon>
        <taxon>Spongiibacteraceae</taxon>
        <taxon>Spongiibacter</taxon>
    </lineage>
</organism>
<proteinExistence type="predicted"/>
<reference evidence="3 4" key="1">
    <citation type="submission" date="2020-04" db="EMBL/GenBank/DDBJ databases">
        <authorList>
            <person name="Yoon J."/>
        </authorList>
    </citation>
    <scope>NUCLEOTIDE SEQUENCE [LARGE SCALE GENOMIC DNA]</scope>
    <source>
        <strain evidence="3 4">KMU-166</strain>
    </source>
</reference>
<feature type="domain" description="Aminoglycoside phosphotransferase" evidence="1">
    <location>
        <begin position="28"/>
        <end position="263"/>
    </location>
</feature>
<comment type="caution">
    <text evidence="3">The sequence shown here is derived from an EMBL/GenBank/DDBJ whole genome shotgun (WGS) entry which is preliminary data.</text>
</comment>
<dbReference type="SUPFAM" id="SSF56112">
    <property type="entry name" value="Protein kinase-like (PK-like)"/>
    <property type="match status" value="1"/>
</dbReference>
<dbReference type="InterPro" id="IPR011009">
    <property type="entry name" value="Kinase-like_dom_sf"/>
</dbReference>
<dbReference type="InterPro" id="IPR046252">
    <property type="entry name" value="DUF6285"/>
</dbReference>
<evidence type="ECO:0000313" key="3">
    <source>
        <dbReference type="EMBL" id="NKI15891.1"/>
    </source>
</evidence>
<dbReference type="Pfam" id="PF19802">
    <property type="entry name" value="DUF6285"/>
    <property type="match status" value="1"/>
</dbReference>
<dbReference type="InterPro" id="IPR002575">
    <property type="entry name" value="Aminoglycoside_PTrfase"/>
</dbReference>
<name>A0ABX1G9Q2_9GAMM</name>
<evidence type="ECO:0000313" key="4">
    <source>
        <dbReference type="Proteomes" id="UP000765845"/>
    </source>
</evidence>
<feature type="domain" description="DUF6285" evidence="2">
    <location>
        <begin position="372"/>
        <end position="460"/>
    </location>
</feature>
<gene>
    <name evidence="3" type="ORF">HCU74_00530</name>
</gene>
<dbReference type="Gene3D" id="3.90.1200.10">
    <property type="match status" value="1"/>
</dbReference>
<dbReference type="PANTHER" id="PTHR21310:SF57">
    <property type="entry name" value="BLR2944 PROTEIN"/>
    <property type="match status" value="1"/>
</dbReference>
<dbReference type="CDD" id="cd05154">
    <property type="entry name" value="ACAD10_11_N-like"/>
    <property type="match status" value="1"/>
</dbReference>
<dbReference type="Pfam" id="PF01636">
    <property type="entry name" value="APH"/>
    <property type="match status" value="1"/>
</dbReference>
<evidence type="ECO:0000259" key="2">
    <source>
        <dbReference type="Pfam" id="PF19802"/>
    </source>
</evidence>
<protein>
    <submittedName>
        <fullName evidence="3">Phosphotransferase family protein</fullName>
    </submittedName>
</protein>
<dbReference type="Proteomes" id="UP000765845">
    <property type="component" value="Unassembled WGS sequence"/>
</dbReference>
<evidence type="ECO:0000259" key="1">
    <source>
        <dbReference type="Pfam" id="PF01636"/>
    </source>
</evidence>